<comment type="caution">
    <text evidence="2">The sequence shown here is derived from an EMBL/GenBank/DDBJ whole genome shotgun (WGS) entry which is preliminary data.</text>
</comment>
<sequence>MDWLPSEIITQILSRLPVRSVYVCRSVCKTWLNIIDDRRRFVPLHFSRSLEEKEATTFIFVPSGNRRPIYMVEVKKEQHNYKATQIDFCGPHYNTKYANSCNGLFCFSATPSYSDNDYHTYIHNPATRECVKLPSSFSCLESMDINLPHGDLFVNNLGIGYDFSSNAFKVLQILGVSYGFGHPTSVKAQVYTLGTNSWRQLENFPHVSCFQSIPALINGSLHWPSYENILAFDLASENFGFVEYPQINLVPNAPSVFPEINPRLVVLDGCLSIAVSSSGEDVGLWIMKDYNVKESWIKLVIKRNYLHDRVKFHSVLPITFWKNGELLLLYGSKILVSYDTSGRYTLFEYESFPACKYDFFFKSYSWSEVYPYVGNLMSIDITCRTEAQP</sequence>
<dbReference type="NCBIfam" id="TIGR01640">
    <property type="entry name" value="F_box_assoc_1"/>
    <property type="match status" value="1"/>
</dbReference>
<dbReference type="SMART" id="SM00256">
    <property type="entry name" value="FBOX"/>
    <property type="match status" value="1"/>
</dbReference>
<dbReference type="PANTHER" id="PTHR31672:SF13">
    <property type="entry name" value="F-BOX PROTEIN CPR30-LIKE"/>
    <property type="match status" value="1"/>
</dbReference>
<dbReference type="Pfam" id="PF00646">
    <property type="entry name" value="F-box"/>
    <property type="match status" value="1"/>
</dbReference>
<dbReference type="PROSITE" id="PS50181">
    <property type="entry name" value="FBOX"/>
    <property type="match status" value="1"/>
</dbReference>
<dbReference type="Gene3D" id="1.20.1280.50">
    <property type="match status" value="1"/>
</dbReference>
<dbReference type="InterPro" id="IPR013187">
    <property type="entry name" value="F-box-assoc_dom_typ3"/>
</dbReference>
<gene>
    <name evidence="2" type="ORF">FRX31_032795</name>
</gene>
<dbReference type="Pfam" id="PF08268">
    <property type="entry name" value="FBA_3"/>
    <property type="match status" value="1"/>
</dbReference>
<accession>A0A7J6UYE3</accession>
<organism evidence="2 3">
    <name type="scientific">Thalictrum thalictroides</name>
    <name type="common">Rue-anemone</name>
    <name type="synonym">Anemone thalictroides</name>
    <dbReference type="NCBI Taxonomy" id="46969"/>
    <lineage>
        <taxon>Eukaryota</taxon>
        <taxon>Viridiplantae</taxon>
        <taxon>Streptophyta</taxon>
        <taxon>Embryophyta</taxon>
        <taxon>Tracheophyta</taxon>
        <taxon>Spermatophyta</taxon>
        <taxon>Magnoliopsida</taxon>
        <taxon>Ranunculales</taxon>
        <taxon>Ranunculaceae</taxon>
        <taxon>Thalictroideae</taxon>
        <taxon>Thalictrum</taxon>
    </lineage>
</organism>
<keyword evidence="3" id="KW-1185">Reference proteome</keyword>
<protein>
    <submittedName>
        <fullName evidence="2">F-box protein</fullName>
    </submittedName>
</protein>
<dbReference type="InterPro" id="IPR036047">
    <property type="entry name" value="F-box-like_dom_sf"/>
</dbReference>
<dbReference type="InterPro" id="IPR017451">
    <property type="entry name" value="F-box-assoc_interact_dom"/>
</dbReference>
<dbReference type="InterPro" id="IPR001810">
    <property type="entry name" value="F-box_dom"/>
</dbReference>
<dbReference type="Proteomes" id="UP000554482">
    <property type="component" value="Unassembled WGS sequence"/>
</dbReference>
<evidence type="ECO:0000313" key="3">
    <source>
        <dbReference type="Proteomes" id="UP000554482"/>
    </source>
</evidence>
<dbReference type="AlphaFoldDB" id="A0A7J6UYE3"/>
<dbReference type="PANTHER" id="PTHR31672">
    <property type="entry name" value="BNACNNG10540D PROTEIN"/>
    <property type="match status" value="1"/>
</dbReference>
<dbReference type="SUPFAM" id="SSF81383">
    <property type="entry name" value="F-box domain"/>
    <property type="match status" value="1"/>
</dbReference>
<dbReference type="EMBL" id="JABWDY010041154">
    <property type="protein sequence ID" value="KAF5177619.1"/>
    <property type="molecule type" value="Genomic_DNA"/>
</dbReference>
<evidence type="ECO:0000259" key="1">
    <source>
        <dbReference type="PROSITE" id="PS50181"/>
    </source>
</evidence>
<reference evidence="2 3" key="1">
    <citation type="submission" date="2020-06" db="EMBL/GenBank/DDBJ databases">
        <title>Transcriptomic and genomic resources for Thalictrum thalictroides and T. hernandezii: Facilitating candidate gene discovery in an emerging model plant lineage.</title>
        <authorList>
            <person name="Arias T."/>
            <person name="Riano-Pachon D.M."/>
            <person name="Di Stilio V.S."/>
        </authorList>
    </citation>
    <scope>NUCLEOTIDE SEQUENCE [LARGE SCALE GENOMIC DNA]</scope>
    <source>
        <strain evidence="3">cv. WT478/WT964</strain>
        <tissue evidence="2">Leaves</tissue>
    </source>
</reference>
<name>A0A7J6UYE3_THATH</name>
<dbReference type="CDD" id="cd22157">
    <property type="entry name" value="F-box_AtFBW1-like"/>
    <property type="match status" value="1"/>
</dbReference>
<dbReference type="OrthoDB" id="1853768at2759"/>
<proteinExistence type="predicted"/>
<evidence type="ECO:0000313" key="2">
    <source>
        <dbReference type="EMBL" id="KAF5177619.1"/>
    </source>
</evidence>
<feature type="domain" description="F-box" evidence="1">
    <location>
        <begin position="1"/>
        <end position="44"/>
    </location>
</feature>
<dbReference type="InterPro" id="IPR050796">
    <property type="entry name" value="SCF_F-box_component"/>
</dbReference>